<evidence type="ECO:0000313" key="2">
    <source>
        <dbReference type="Proteomes" id="UP000057938"/>
    </source>
</evidence>
<sequence length="60" mass="7006">MGSAKVEHLFSDWRQLSHIEKSALLQLRNWTQDSQLREQYEGHAAWSEQRLTNLLGQLAV</sequence>
<name>A0A0M4M6B5_9SPHN</name>
<keyword evidence="2" id="KW-1185">Reference proteome</keyword>
<dbReference type="AlphaFoldDB" id="A0A0M4M6B5"/>
<evidence type="ECO:0000313" key="1">
    <source>
        <dbReference type="EMBL" id="ALE15773.1"/>
    </source>
</evidence>
<protein>
    <submittedName>
        <fullName evidence="1">Uncharacterized protein</fullName>
    </submittedName>
</protein>
<dbReference type="Proteomes" id="UP000057938">
    <property type="component" value="Chromosome"/>
</dbReference>
<gene>
    <name evidence="1" type="ORF">AMC99_00462</name>
</gene>
<dbReference type="OrthoDB" id="9951380at2"/>
<dbReference type="EMBL" id="CP012669">
    <property type="protein sequence ID" value="ALE15773.1"/>
    <property type="molecule type" value="Genomic_DNA"/>
</dbReference>
<proteinExistence type="predicted"/>
<accession>A0A0M4M6B5</accession>
<organism evidence="1 2">
    <name type="scientific">Altererythrobacter epoxidivorans</name>
    <dbReference type="NCBI Taxonomy" id="361183"/>
    <lineage>
        <taxon>Bacteria</taxon>
        <taxon>Pseudomonadati</taxon>
        <taxon>Pseudomonadota</taxon>
        <taxon>Alphaproteobacteria</taxon>
        <taxon>Sphingomonadales</taxon>
        <taxon>Erythrobacteraceae</taxon>
        <taxon>Altererythrobacter</taxon>
    </lineage>
</organism>
<reference evidence="1 2" key="1">
    <citation type="submission" date="2015-09" db="EMBL/GenBank/DDBJ databases">
        <title>Complete genome sequence of a benzo[a]pyrene-degrading bacterium Altererythrobacter epoxidivorans CGMCC 1.7731T.</title>
        <authorList>
            <person name="Li Z."/>
            <person name="Cheng H."/>
            <person name="Huo Y."/>
            <person name="Xu X."/>
        </authorList>
    </citation>
    <scope>NUCLEOTIDE SEQUENCE [LARGE SCALE GENOMIC DNA]</scope>
    <source>
        <strain evidence="1 2">CGMCC 1.7731</strain>
    </source>
</reference>
<dbReference type="PATRIC" id="fig|361183.4.peg.456"/>
<dbReference type="KEGG" id="aep:AMC99_00462"/>